<organism evidence="2 3">
    <name type="scientific">Candidatus Erysipelatoclostridium merdavium</name>
    <dbReference type="NCBI Taxonomy" id="2838566"/>
    <lineage>
        <taxon>Bacteria</taxon>
        <taxon>Bacillati</taxon>
        <taxon>Bacillota</taxon>
        <taxon>Erysipelotrichia</taxon>
        <taxon>Erysipelotrichales</taxon>
        <taxon>Erysipelotrichales incertae sedis</taxon>
    </lineage>
</organism>
<reference evidence="2" key="1">
    <citation type="journal article" date="2021" name="PeerJ">
        <title>Extensive microbial diversity within the chicken gut microbiome revealed by metagenomics and culture.</title>
        <authorList>
            <person name="Gilroy R."/>
            <person name="Ravi A."/>
            <person name="Getino M."/>
            <person name="Pursley I."/>
            <person name="Horton D.L."/>
            <person name="Alikhan N.F."/>
            <person name="Baker D."/>
            <person name="Gharbi K."/>
            <person name="Hall N."/>
            <person name="Watson M."/>
            <person name="Adriaenssens E.M."/>
            <person name="Foster-Nyarko E."/>
            <person name="Jarju S."/>
            <person name="Secka A."/>
            <person name="Antonio M."/>
            <person name="Oren A."/>
            <person name="Chaudhuri R.R."/>
            <person name="La Ragione R."/>
            <person name="Hildebrand F."/>
            <person name="Pallen M.J."/>
        </authorList>
    </citation>
    <scope>NUCLEOTIDE SEQUENCE</scope>
    <source>
        <strain evidence="2">ChiGjej1B1-14440</strain>
    </source>
</reference>
<feature type="domain" description="Probable transposase IS891/IS1136/IS1341" evidence="1">
    <location>
        <begin position="176"/>
        <end position="219"/>
    </location>
</feature>
<dbReference type="Proteomes" id="UP000886724">
    <property type="component" value="Unassembled WGS sequence"/>
</dbReference>
<dbReference type="AlphaFoldDB" id="A0A9D1XQF8"/>
<name>A0A9D1XQF8_9FIRM</name>
<sequence>MYQTIKQQLKHLTKKDYNSLCKLTHYSKNLYNQALYNVRQRYFEDGSILRYEDNYKLLKDSPNYKMLNSNMAQQILKKVDGSMRSFLELKKLAVKGEYDPKKVKLPHYLEKDSFFTLIIGFIRFKDNKLIVPYSREYAKDHEKVMITVPPVLKDKRVKEIRIVPRYDARYFEIHYSHESECFQRELDRTKALAIDLGVNNLMTCVTSEGRSFIIDGRKLYF</sequence>
<gene>
    <name evidence="2" type="ORF">H9980_09215</name>
</gene>
<protein>
    <submittedName>
        <fullName evidence="2">Transposase</fullName>
    </submittedName>
</protein>
<dbReference type="Pfam" id="PF01385">
    <property type="entry name" value="OrfB_IS605"/>
    <property type="match status" value="1"/>
</dbReference>
<evidence type="ECO:0000313" key="3">
    <source>
        <dbReference type="Proteomes" id="UP000886724"/>
    </source>
</evidence>
<evidence type="ECO:0000313" key="2">
    <source>
        <dbReference type="EMBL" id="HIX82130.1"/>
    </source>
</evidence>
<reference evidence="2" key="2">
    <citation type="submission" date="2021-04" db="EMBL/GenBank/DDBJ databases">
        <authorList>
            <person name="Gilroy R."/>
        </authorList>
    </citation>
    <scope>NUCLEOTIDE SEQUENCE</scope>
    <source>
        <strain evidence="2">ChiGjej1B1-14440</strain>
    </source>
</reference>
<dbReference type="InterPro" id="IPR001959">
    <property type="entry name" value="Transposase"/>
</dbReference>
<dbReference type="EMBL" id="DXET01000207">
    <property type="protein sequence ID" value="HIX82130.1"/>
    <property type="molecule type" value="Genomic_DNA"/>
</dbReference>
<evidence type="ECO:0000259" key="1">
    <source>
        <dbReference type="Pfam" id="PF01385"/>
    </source>
</evidence>
<proteinExistence type="predicted"/>
<comment type="caution">
    <text evidence="2">The sequence shown here is derived from an EMBL/GenBank/DDBJ whole genome shotgun (WGS) entry which is preliminary data.</text>
</comment>
<accession>A0A9D1XQF8</accession>